<dbReference type="GeneID" id="60420257"/>
<dbReference type="RefSeq" id="WP_196816940.1">
    <property type="nucleotide sequence ID" value="NZ_CP012850.1"/>
</dbReference>
<organism evidence="2 3">
    <name type="scientific">Candidatus Nitrosocosmicus oleophilus</name>
    <dbReference type="NCBI Taxonomy" id="1353260"/>
    <lineage>
        <taxon>Archaea</taxon>
        <taxon>Nitrososphaerota</taxon>
        <taxon>Nitrososphaeria</taxon>
        <taxon>Nitrososphaerales</taxon>
        <taxon>Nitrososphaeraceae</taxon>
        <taxon>Candidatus Nitrosocosmicus</taxon>
    </lineage>
</organism>
<dbReference type="Proteomes" id="UP000058925">
    <property type="component" value="Chromosome"/>
</dbReference>
<sequence length="138" mass="16314">MKDLRNRINKKINKNYSQRQKILNEIKQILDIDFNKISIYSSVIEIHSHSHDPNTESKVDSQNKKKKSNENDVKLINETKETKPLFRIDLSHSMIGSQRFFYKDVEINSLSIEALNNLKKDLDFILREIDKEIDKLLV</sequence>
<keyword evidence="3" id="KW-1185">Reference proteome</keyword>
<reference evidence="3" key="1">
    <citation type="submission" date="2015-10" db="EMBL/GenBank/DDBJ databases">
        <title>Niche specialization of a soil ammonia-oxidizing archaeon, Candidatus Nitrosocosmicus oleophilus.</title>
        <authorList>
            <person name="Jung M.-Y."/>
            <person name="Rhee S.-K."/>
        </authorList>
    </citation>
    <scope>NUCLEOTIDE SEQUENCE [LARGE SCALE GENOMIC DNA]</scope>
    <source>
        <strain evidence="3">MY3</strain>
    </source>
</reference>
<dbReference type="AlphaFoldDB" id="A0A654LSA2"/>
<dbReference type="KEGG" id="taa:NMY3_00030"/>
<evidence type="ECO:0000313" key="2">
    <source>
        <dbReference type="EMBL" id="ALI34244.1"/>
    </source>
</evidence>
<dbReference type="EMBL" id="CP012850">
    <property type="protein sequence ID" value="ALI34244.1"/>
    <property type="molecule type" value="Genomic_DNA"/>
</dbReference>
<evidence type="ECO:0000256" key="1">
    <source>
        <dbReference type="SAM" id="MobiDB-lite"/>
    </source>
</evidence>
<protein>
    <submittedName>
        <fullName evidence="2">Uncharacterized protein</fullName>
    </submittedName>
</protein>
<accession>A0A654LSA2</accession>
<name>A0A654LSA2_9ARCH</name>
<feature type="region of interest" description="Disordered" evidence="1">
    <location>
        <begin position="49"/>
        <end position="73"/>
    </location>
</feature>
<evidence type="ECO:0000313" key="3">
    <source>
        <dbReference type="Proteomes" id="UP000058925"/>
    </source>
</evidence>
<dbReference type="OrthoDB" id="11958at2157"/>
<proteinExistence type="predicted"/>
<gene>
    <name evidence="2" type="ORF">NMY3_00030</name>
</gene>